<protein>
    <submittedName>
        <fullName evidence="2">Uncharacterized protein</fullName>
    </submittedName>
</protein>
<reference evidence="2" key="1">
    <citation type="submission" date="2007-07" db="EMBL/GenBank/DDBJ databases">
        <title>PCAP assembly of the Caenorhabditis remanei genome.</title>
        <authorList>
            <consortium name="The Caenorhabditis remanei Sequencing Consortium"/>
            <person name="Wilson R.K."/>
        </authorList>
    </citation>
    <scope>NUCLEOTIDE SEQUENCE [LARGE SCALE GENOMIC DNA]</scope>
    <source>
        <strain evidence="2">PB4641</strain>
    </source>
</reference>
<gene>
    <name evidence="2" type="ORF">CRE_28667</name>
</gene>
<dbReference type="eggNOG" id="ENOG502RGXD">
    <property type="taxonomic scope" value="Eukaryota"/>
</dbReference>
<evidence type="ECO:0000256" key="1">
    <source>
        <dbReference type="SAM" id="MobiDB-lite"/>
    </source>
</evidence>
<dbReference type="AlphaFoldDB" id="E3MJX7"/>
<proteinExistence type="predicted"/>
<organism evidence="3">
    <name type="scientific">Caenorhabditis remanei</name>
    <name type="common">Caenorhabditis vulgaris</name>
    <dbReference type="NCBI Taxonomy" id="31234"/>
    <lineage>
        <taxon>Eukaryota</taxon>
        <taxon>Metazoa</taxon>
        <taxon>Ecdysozoa</taxon>
        <taxon>Nematoda</taxon>
        <taxon>Chromadorea</taxon>
        <taxon>Rhabditida</taxon>
        <taxon>Rhabditina</taxon>
        <taxon>Rhabditomorpha</taxon>
        <taxon>Rhabditoidea</taxon>
        <taxon>Rhabditidae</taxon>
        <taxon>Peloderinae</taxon>
        <taxon>Caenorhabditis</taxon>
    </lineage>
</organism>
<sequence length="251" mass="28557">MVSNTPPIVCVSLRSVPSPGARQVPPTVATPVSSLKSTPRRVTVRKPRDDKKHYKSRGTQVSPGRFDDLMKLKSTQTDSSSFTVTSIEVGDKKMTSTLGIQTSPETENVEIENAHDFFERQKKKINGDGKKEKSRKLASRLTLFERSKIVKEVNKFWERKEKVTAEAIRKWAKSSIQYRFGLAYFRVVLSGLGFCFKKLDRMSVIQDRPNIISARMRYLTRKGQLNDENAYFAAFDETWAHDGMVARMATL</sequence>
<keyword evidence="3" id="KW-1185">Reference proteome</keyword>
<evidence type="ECO:0000313" key="3">
    <source>
        <dbReference type="Proteomes" id="UP000008281"/>
    </source>
</evidence>
<dbReference type="HOGENOM" id="CLU_1107963_0_0_1"/>
<evidence type="ECO:0000313" key="2">
    <source>
        <dbReference type="EMBL" id="EFP03863.1"/>
    </source>
</evidence>
<dbReference type="InParanoid" id="E3MJX7"/>
<accession>E3MJX7</accession>
<dbReference type="EMBL" id="DS268451">
    <property type="protein sequence ID" value="EFP03863.1"/>
    <property type="molecule type" value="Genomic_DNA"/>
</dbReference>
<dbReference type="Proteomes" id="UP000008281">
    <property type="component" value="Unassembled WGS sequence"/>
</dbReference>
<name>E3MJX7_CAERE</name>
<feature type="region of interest" description="Disordered" evidence="1">
    <location>
        <begin position="15"/>
        <end position="63"/>
    </location>
</feature>